<dbReference type="OrthoDB" id="5241795at2"/>
<dbReference type="InterPro" id="IPR050884">
    <property type="entry name" value="CNP_phosphodiesterase-III"/>
</dbReference>
<dbReference type="Gene3D" id="3.30.750.180">
    <property type="entry name" value="GpdQ, beta-strand dimerisation domain"/>
    <property type="match status" value="1"/>
</dbReference>
<dbReference type="InterPro" id="IPR004843">
    <property type="entry name" value="Calcineurin-like_PHP"/>
</dbReference>
<reference evidence="6 7" key="1">
    <citation type="submission" date="2019-03" db="EMBL/GenBank/DDBJ databases">
        <title>Sequencing the genomes of 1000 actinobacteria strains.</title>
        <authorList>
            <person name="Klenk H.-P."/>
        </authorList>
    </citation>
    <scope>NUCLEOTIDE SEQUENCE [LARGE SCALE GENOMIC DNA]</scope>
    <source>
        <strain evidence="6 7">DSM 18936</strain>
    </source>
</reference>
<evidence type="ECO:0000256" key="2">
    <source>
        <dbReference type="ARBA" id="ARBA00022801"/>
    </source>
</evidence>
<dbReference type="Gene3D" id="3.60.21.40">
    <property type="entry name" value="GpdQ, catalytic alpha/beta sandwich domain"/>
    <property type="match status" value="1"/>
</dbReference>
<dbReference type="SUPFAM" id="SSF56300">
    <property type="entry name" value="Metallo-dependent phosphatases"/>
    <property type="match status" value="1"/>
</dbReference>
<sequence>MRFAQITDCHITEPGDLVADRVDPTDGLRRAVDRLAELGSEIDVVLATGDLTNDGRPGEYDVLERLLERIPQRIVVVPGNHDDRGELRRRFDLPVAADDDPIDHVVDLGDCRLVCLDTTVPGRNDGRVTIEQLTWLDTQIAERIDVPAIVVQHHPPFASGIESMDQYGLDGADIEADIVSRHRHVAGIVGGHYHRPIARAVGGTVAFACPSTAVQLHARLGDGPTTYADDPPAFALHELTGGSLTSHVVQLRETTSWVPSWAM</sequence>
<keyword evidence="2" id="KW-0378">Hydrolase</keyword>
<dbReference type="EMBL" id="SOAU01000001">
    <property type="protein sequence ID" value="TDT16495.1"/>
    <property type="molecule type" value="Genomic_DNA"/>
</dbReference>
<evidence type="ECO:0000256" key="4">
    <source>
        <dbReference type="ARBA" id="ARBA00025742"/>
    </source>
</evidence>
<dbReference type="Proteomes" id="UP000294558">
    <property type="component" value="Unassembled WGS sequence"/>
</dbReference>
<evidence type="ECO:0000313" key="6">
    <source>
        <dbReference type="EMBL" id="TDT16495.1"/>
    </source>
</evidence>
<feature type="domain" description="Calcineurin-like phosphoesterase" evidence="5">
    <location>
        <begin position="1"/>
        <end position="196"/>
    </location>
</feature>
<dbReference type="InterPro" id="IPR042281">
    <property type="entry name" value="GpdQ_beta-strand"/>
</dbReference>
<comment type="similarity">
    <text evidence="4">Belongs to the cyclic nucleotide phosphodiesterase class-III family.</text>
</comment>
<dbReference type="PANTHER" id="PTHR42988">
    <property type="entry name" value="PHOSPHOHYDROLASE"/>
    <property type="match status" value="1"/>
</dbReference>
<dbReference type="InterPro" id="IPR026575">
    <property type="entry name" value="GpdQ/CpdA-like"/>
</dbReference>
<dbReference type="RefSeq" id="WP_133868870.1">
    <property type="nucleotide sequence ID" value="NZ_SOAU01000001.1"/>
</dbReference>
<protein>
    <submittedName>
        <fullName evidence="6">3',5'-cyclic AMP phosphodiesterase CpdA</fullName>
    </submittedName>
</protein>
<dbReference type="GO" id="GO:0004112">
    <property type="term" value="F:cyclic-nucleotide phosphodiesterase activity"/>
    <property type="evidence" value="ECO:0007669"/>
    <property type="project" value="InterPro"/>
</dbReference>
<evidence type="ECO:0000259" key="5">
    <source>
        <dbReference type="Pfam" id="PF00149"/>
    </source>
</evidence>
<organism evidence="6 7">
    <name type="scientific">Ilumatobacter fluminis</name>
    <dbReference type="NCBI Taxonomy" id="467091"/>
    <lineage>
        <taxon>Bacteria</taxon>
        <taxon>Bacillati</taxon>
        <taxon>Actinomycetota</taxon>
        <taxon>Acidimicrobiia</taxon>
        <taxon>Acidimicrobiales</taxon>
        <taxon>Ilumatobacteraceae</taxon>
        <taxon>Ilumatobacter</taxon>
    </lineage>
</organism>
<name>A0A4R7HZF1_9ACTN</name>
<keyword evidence="1" id="KW-0479">Metal-binding</keyword>
<dbReference type="InterPro" id="IPR029052">
    <property type="entry name" value="Metallo-depent_PP-like"/>
</dbReference>
<keyword evidence="7" id="KW-1185">Reference proteome</keyword>
<dbReference type="CDD" id="cd07402">
    <property type="entry name" value="MPP_GpdQ"/>
    <property type="match status" value="1"/>
</dbReference>
<keyword evidence="3" id="KW-0408">Iron</keyword>
<accession>A0A4R7HZF1</accession>
<dbReference type="InterPro" id="IPR042283">
    <property type="entry name" value="GpdQ_catalytic"/>
</dbReference>
<evidence type="ECO:0000313" key="7">
    <source>
        <dbReference type="Proteomes" id="UP000294558"/>
    </source>
</evidence>
<dbReference type="Pfam" id="PF00149">
    <property type="entry name" value="Metallophos"/>
    <property type="match status" value="1"/>
</dbReference>
<comment type="caution">
    <text evidence="6">The sequence shown here is derived from an EMBL/GenBank/DDBJ whole genome shotgun (WGS) entry which is preliminary data.</text>
</comment>
<proteinExistence type="inferred from homology"/>
<evidence type="ECO:0000256" key="3">
    <source>
        <dbReference type="ARBA" id="ARBA00023004"/>
    </source>
</evidence>
<gene>
    <name evidence="6" type="ORF">BDK89_2086</name>
</gene>
<evidence type="ECO:0000256" key="1">
    <source>
        <dbReference type="ARBA" id="ARBA00022723"/>
    </source>
</evidence>
<dbReference type="GO" id="GO:0046872">
    <property type="term" value="F:metal ion binding"/>
    <property type="evidence" value="ECO:0007669"/>
    <property type="project" value="UniProtKB-KW"/>
</dbReference>
<dbReference type="PANTHER" id="PTHR42988:SF2">
    <property type="entry name" value="CYCLIC NUCLEOTIDE PHOSPHODIESTERASE CBUA0032-RELATED"/>
    <property type="match status" value="1"/>
</dbReference>
<dbReference type="AlphaFoldDB" id="A0A4R7HZF1"/>